<evidence type="ECO:0000313" key="12">
    <source>
        <dbReference type="Proteomes" id="UP000018731"/>
    </source>
</evidence>
<feature type="transmembrane region" description="Helical" evidence="9">
    <location>
        <begin position="20"/>
        <end position="49"/>
    </location>
</feature>
<evidence type="ECO:0000256" key="6">
    <source>
        <dbReference type="ARBA" id="ARBA00022692"/>
    </source>
</evidence>
<evidence type="ECO:0000256" key="7">
    <source>
        <dbReference type="ARBA" id="ARBA00022989"/>
    </source>
</evidence>
<feature type="domain" description="ABC transmembrane type-1" evidence="10">
    <location>
        <begin position="75"/>
        <end position="277"/>
    </location>
</feature>
<feature type="transmembrane region" description="Helical" evidence="9">
    <location>
        <begin position="259"/>
        <end position="281"/>
    </location>
</feature>
<dbReference type="Pfam" id="PF00528">
    <property type="entry name" value="BPD_transp_1"/>
    <property type="match status" value="1"/>
</dbReference>
<dbReference type="GO" id="GO:0005886">
    <property type="term" value="C:plasma membrane"/>
    <property type="evidence" value="ECO:0007669"/>
    <property type="project" value="UniProtKB-SubCell"/>
</dbReference>
<dbReference type="PROSITE" id="PS50928">
    <property type="entry name" value="ABC_TM1"/>
    <property type="match status" value="1"/>
</dbReference>
<dbReference type="CDD" id="cd06261">
    <property type="entry name" value="TM_PBP2"/>
    <property type="match status" value="1"/>
</dbReference>
<evidence type="ECO:0000313" key="11">
    <source>
        <dbReference type="EMBL" id="ETD25174.1"/>
    </source>
</evidence>
<reference evidence="11 12" key="1">
    <citation type="journal article" date="2014" name="Genome Announc.">
        <title>Draft genome sequences of six enterohepatic helicobacter species isolated from humans and one from rhesus macaques.</title>
        <authorList>
            <person name="Shen Z."/>
            <person name="Sheh A."/>
            <person name="Young S.K."/>
            <person name="Abouelliel A."/>
            <person name="Ward D.V."/>
            <person name="Earl A.M."/>
            <person name="Fox J.G."/>
        </authorList>
    </citation>
    <scope>NUCLEOTIDE SEQUENCE [LARGE SCALE GENOMIC DNA]</scope>
    <source>
        <strain evidence="11 12">MIT 99-5501</strain>
    </source>
</reference>
<dbReference type="InterPro" id="IPR035906">
    <property type="entry name" value="MetI-like_sf"/>
</dbReference>
<feature type="transmembrane region" description="Helical" evidence="9">
    <location>
        <begin position="112"/>
        <end position="141"/>
    </location>
</feature>
<keyword evidence="8 9" id="KW-0472">Membrane</keyword>
<dbReference type="GO" id="GO:0005315">
    <property type="term" value="F:phosphate transmembrane transporter activity"/>
    <property type="evidence" value="ECO:0007669"/>
    <property type="project" value="InterPro"/>
</dbReference>
<dbReference type="InterPro" id="IPR005672">
    <property type="entry name" value="Phosphate_PstA"/>
</dbReference>
<evidence type="ECO:0000256" key="4">
    <source>
        <dbReference type="ARBA" id="ARBA00022448"/>
    </source>
</evidence>
<dbReference type="SUPFAM" id="SSF161098">
    <property type="entry name" value="MetI-like"/>
    <property type="match status" value="1"/>
</dbReference>
<dbReference type="PANTHER" id="PTHR43470">
    <property type="entry name" value="PHOSPHATE TRANSPORT SYSTEM PERMEASE PROTEIN PSTA-RELATED"/>
    <property type="match status" value="1"/>
</dbReference>
<dbReference type="HOGENOM" id="CLU_033621_2_2_7"/>
<evidence type="ECO:0000256" key="9">
    <source>
        <dbReference type="RuleBase" id="RU363043"/>
    </source>
</evidence>
<dbReference type="GO" id="GO:0035435">
    <property type="term" value="P:phosphate ion transmembrane transport"/>
    <property type="evidence" value="ECO:0007669"/>
    <property type="project" value="InterPro"/>
</dbReference>
<dbReference type="OrthoDB" id="9807065at2"/>
<dbReference type="EMBL" id="AZJI01000001">
    <property type="protein sequence ID" value="ETD25174.1"/>
    <property type="molecule type" value="Genomic_DNA"/>
</dbReference>
<dbReference type="InterPro" id="IPR000515">
    <property type="entry name" value="MetI-like"/>
</dbReference>
<evidence type="ECO:0000256" key="5">
    <source>
        <dbReference type="ARBA" id="ARBA00022475"/>
    </source>
</evidence>
<comment type="caution">
    <text evidence="11">The sequence shown here is derived from an EMBL/GenBank/DDBJ whole genome shotgun (WGS) entry which is preliminary data.</text>
</comment>
<comment type="similarity">
    <text evidence="2 9">Belongs to the binding-protein-dependent transport system permease family. CysTW subfamily.</text>
</comment>
<keyword evidence="7 9" id="KW-1133">Transmembrane helix</keyword>
<keyword evidence="12" id="KW-1185">Reference proteome</keyword>
<evidence type="ECO:0000256" key="3">
    <source>
        <dbReference type="ARBA" id="ARBA00016864"/>
    </source>
</evidence>
<dbReference type="RefSeq" id="WP_023927217.1">
    <property type="nucleotide sequence ID" value="NZ_KI669454.1"/>
</dbReference>
<comment type="subcellular location">
    <subcellularLocation>
        <location evidence="1 9">Cell membrane</location>
        <topology evidence="1 9">Multi-pass membrane protein</topology>
    </subcellularLocation>
</comment>
<dbReference type="NCBIfam" id="TIGR00974">
    <property type="entry name" value="3a0107s02c"/>
    <property type="match status" value="1"/>
</dbReference>
<dbReference type="eggNOG" id="COG0581">
    <property type="taxonomic scope" value="Bacteria"/>
</dbReference>
<keyword evidence="5 9" id="KW-1003">Cell membrane</keyword>
<evidence type="ECO:0000256" key="2">
    <source>
        <dbReference type="ARBA" id="ARBA00007069"/>
    </source>
</evidence>
<dbReference type="STRING" id="1357400.HMPREF2086_00509"/>
<proteinExistence type="inferred from homology"/>
<dbReference type="Proteomes" id="UP000018731">
    <property type="component" value="Unassembled WGS sequence"/>
</dbReference>
<dbReference type="PANTHER" id="PTHR43470:SF3">
    <property type="entry name" value="PHOSPHATE TRANSPORT SYSTEM PERMEASE PROTEIN PSTA-RELATED"/>
    <property type="match status" value="1"/>
</dbReference>
<feature type="transmembrane region" description="Helical" evidence="9">
    <location>
        <begin position="74"/>
        <end position="100"/>
    </location>
</feature>
<accession>V8CCU1</accession>
<dbReference type="AlphaFoldDB" id="V8CCU1"/>
<evidence type="ECO:0000259" key="10">
    <source>
        <dbReference type="PROSITE" id="PS50928"/>
    </source>
</evidence>
<evidence type="ECO:0000256" key="8">
    <source>
        <dbReference type="ARBA" id="ARBA00023136"/>
    </source>
</evidence>
<dbReference type="PATRIC" id="fig|1357400.3.peg.696"/>
<keyword evidence="4" id="KW-0813">Transport</keyword>
<gene>
    <name evidence="11" type="ORF">HMPREF2086_00509</name>
</gene>
<feature type="transmembrane region" description="Helical" evidence="9">
    <location>
        <begin position="191"/>
        <end position="216"/>
    </location>
</feature>
<name>V8CCU1_9HELI</name>
<organism evidence="11 12">
    <name type="scientific">Helicobacter macacae MIT 99-5501</name>
    <dbReference type="NCBI Taxonomy" id="1357400"/>
    <lineage>
        <taxon>Bacteria</taxon>
        <taxon>Pseudomonadati</taxon>
        <taxon>Campylobacterota</taxon>
        <taxon>Epsilonproteobacteria</taxon>
        <taxon>Campylobacterales</taxon>
        <taxon>Helicobacteraceae</taxon>
        <taxon>Helicobacter</taxon>
    </lineage>
</organism>
<keyword evidence="6 9" id="KW-0812">Transmembrane</keyword>
<dbReference type="Gene3D" id="1.10.3720.10">
    <property type="entry name" value="MetI-like"/>
    <property type="match status" value="1"/>
</dbReference>
<sequence length="287" mass="30740">MGFKEKIDKQMIATIKSQDFLSLFLRAIIYIGVFFTLATIALIVGYILIKGIPHLSLKIFEFEYSTLNASMTPAIINTLFMILLSLVFALPFGIFGAIFLQEYAKNTSLVVALINLASQVLVGIPSIVYGLFGFLAFVIYFKMGVSMLSGALTLAVMILPLILTATQESLKSVPQAYKEGSFALGAGKLRTIFVVVLPCAMSGILSGVILSIGRIIGESAALLYTSGSVAKVAGANDSGRTLSVHLYALLSEGQFIEQAYATAVVLLFIVVGINLLSNVAIKRFGAK</sequence>
<evidence type="ECO:0000256" key="1">
    <source>
        <dbReference type="ARBA" id="ARBA00004651"/>
    </source>
</evidence>
<protein>
    <recommendedName>
        <fullName evidence="3 9">Phosphate transport system permease protein PstA</fullName>
    </recommendedName>
</protein>
<feature type="transmembrane region" description="Helical" evidence="9">
    <location>
        <begin position="147"/>
        <end position="170"/>
    </location>
</feature>